<dbReference type="Proteomes" id="UP001185922">
    <property type="component" value="Unassembled WGS sequence"/>
</dbReference>
<evidence type="ECO:0000259" key="1">
    <source>
        <dbReference type="Pfam" id="PF13701"/>
    </source>
</evidence>
<dbReference type="InterPro" id="IPR047960">
    <property type="entry name" value="Transpos_IS1380"/>
</dbReference>
<feature type="domain" description="Transposase DDE" evidence="1">
    <location>
        <begin position="11"/>
        <end position="453"/>
    </location>
</feature>
<dbReference type="InterPro" id="IPR025668">
    <property type="entry name" value="Tnp_DDE_dom"/>
</dbReference>
<evidence type="ECO:0000313" key="4">
    <source>
        <dbReference type="Proteomes" id="UP001185779"/>
    </source>
</evidence>
<evidence type="ECO:0000313" key="2">
    <source>
        <dbReference type="EMBL" id="MDV6310280.1"/>
    </source>
</evidence>
<dbReference type="Proteomes" id="UP001185779">
    <property type="component" value="Unassembled WGS sequence"/>
</dbReference>
<dbReference type="GeneID" id="77174236"/>
<reference evidence="3 4" key="1">
    <citation type="submission" date="2023-10" db="EMBL/GenBank/DDBJ databases">
        <title>Development of a sustainable strategy for remediation of hydrocarbon-contaminated territories based on the waste exchange concept.</title>
        <authorList>
            <person name="Krivoruchko A."/>
        </authorList>
    </citation>
    <scope>NUCLEOTIDE SEQUENCE</scope>
    <source>
        <strain evidence="2 4">IEGM 1266</strain>
        <strain evidence="3">IEGM 1279</strain>
    </source>
</reference>
<proteinExistence type="predicted"/>
<keyword evidence="4" id="KW-1185">Reference proteome</keyword>
<dbReference type="PROSITE" id="PS51257">
    <property type="entry name" value="PROKAR_LIPOPROTEIN"/>
    <property type="match status" value="1"/>
</dbReference>
<dbReference type="EMBL" id="JAWLKH010000058">
    <property type="protein sequence ID" value="MDV6314745.1"/>
    <property type="molecule type" value="Genomic_DNA"/>
</dbReference>
<comment type="caution">
    <text evidence="3">The sequence shown here is derived from an EMBL/GenBank/DDBJ whole genome shotgun (WGS) entry which is preliminary data.</text>
</comment>
<name>A0AAE4U7L9_9ACTN</name>
<dbReference type="AlphaFoldDB" id="A0AAE4U7L9"/>
<dbReference type="NCBIfam" id="NF033539">
    <property type="entry name" value="transpos_IS1380"/>
    <property type="match status" value="1"/>
</dbReference>
<evidence type="ECO:0000313" key="3">
    <source>
        <dbReference type="EMBL" id="MDV6314745.1"/>
    </source>
</evidence>
<evidence type="ECO:0000313" key="5">
    <source>
        <dbReference type="Proteomes" id="UP001185922"/>
    </source>
</evidence>
<sequence>MRFSHTNPVAAASFDDPNLIAAAGVVPVMGLATSCSLADLADEWLTIPTDKGAHPGAKVSALVTGMVMGADSIADMGVLRHGAMGTLFDRTYAPSTLGSFLRMFTYGHTRQLDAVATRFLGELTRQTSLLGDLSNPSASVMLDIDDTVIEVHGYGKQGAQVGYTGTRGLNVLLTTLTAPGRAPVICGQRLRRGARGSSHGAASMITSALKTLTRLRPTTTAPPVLVRADSAFYSYDMVRACLAHGAHVSITLRRQPDVLRAIANIDATAWTPITYTRPVYDPDTHTVVHRAQVAATPFTAFTGNMSGKKPVPGHLIVRRVPDEQSTQTGELFPIWRYHAFFTSQPDPDPVTADAIHRGHAIIENVHADLKNGPLAHLPSAQFAANNAWLTCAVIAFNLSRAAGCVAGMTTATTATVRRTLISIAARISRSARRVTLHLPRDWPWQPYWQNLFDHTHHRKPA</sequence>
<dbReference type="EMBL" id="JAWLKI010000064">
    <property type="protein sequence ID" value="MDV6310280.1"/>
    <property type="molecule type" value="Genomic_DNA"/>
</dbReference>
<protein>
    <submittedName>
        <fullName evidence="3">IS1380 family transposase</fullName>
    </submittedName>
</protein>
<dbReference type="RefSeq" id="WP_024498686.1">
    <property type="nucleotide sequence ID" value="NZ_CP091855.1"/>
</dbReference>
<accession>A0AAE4U7L9</accession>
<organism evidence="3 5">
    <name type="scientific">Gordonia amicalis</name>
    <dbReference type="NCBI Taxonomy" id="89053"/>
    <lineage>
        <taxon>Bacteria</taxon>
        <taxon>Bacillati</taxon>
        <taxon>Actinomycetota</taxon>
        <taxon>Actinomycetes</taxon>
        <taxon>Mycobacteriales</taxon>
        <taxon>Gordoniaceae</taxon>
        <taxon>Gordonia</taxon>
    </lineage>
</organism>
<dbReference type="Pfam" id="PF13701">
    <property type="entry name" value="DDE_Tnp_1_4"/>
    <property type="match status" value="1"/>
</dbReference>
<gene>
    <name evidence="2" type="ORF">R3P94_23800</name>
    <name evidence="3" type="ORF">R3Q15_23245</name>
</gene>